<reference evidence="3 4" key="1">
    <citation type="submission" date="2024-02" db="EMBL/GenBank/DDBJ databases">
        <title>High-quality chromosome-scale genome assembly of Pensacola bahiagrass (Paspalum notatum Flugge var. saurae).</title>
        <authorList>
            <person name="Vega J.M."/>
            <person name="Podio M."/>
            <person name="Orjuela J."/>
            <person name="Siena L.A."/>
            <person name="Pessino S.C."/>
            <person name="Combes M.C."/>
            <person name="Mariac C."/>
            <person name="Albertini E."/>
            <person name="Pupilli F."/>
            <person name="Ortiz J.P.A."/>
            <person name="Leblanc O."/>
        </authorList>
    </citation>
    <scope>NUCLEOTIDE SEQUENCE [LARGE SCALE GENOMIC DNA]</scope>
    <source>
        <strain evidence="3">R1</strain>
        <tissue evidence="3">Leaf</tissue>
    </source>
</reference>
<sequence>MAAAAAAAALMDELIEEVLIRLPPDDPASLVRAGLVCKLWRRLVTDPSFGCRFREFHRRTPPMLGFLYSHRGGGHGADTARFVAVAPFRSPVADRQSCRVVDARHGRVLLHRQRRGLVVRRPRPRGLEPSHRRAGAAPGVGAGAHAAGDGTCDHLSCHRGGPFLVIFVGSRQPPPALVTSTYMCTYSSDVGTWSAPTAIDQQRLNVMPSVLYFLSGAVAKYYHHLGPGSVVWWPLLKYDLGLNQMSIIDLPPLPWDTTVFQEGTVRQEVASPIPCN</sequence>
<dbReference type="Pfam" id="PF00646">
    <property type="entry name" value="F-box"/>
    <property type="match status" value="1"/>
</dbReference>
<gene>
    <name evidence="3" type="ORF">U9M48_011436</name>
</gene>
<keyword evidence="4" id="KW-1185">Reference proteome</keyword>
<accession>A0AAQ3SXD2</accession>
<evidence type="ECO:0000256" key="1">
    <source>
        <dbReference type="SAM" id="MobiDB-lite"/>
    </source>
</evidence>
<dbReference type="InterPro" id="IPR036047">
    <property type="entry name" value="F-box-like_dom_sf"/>
</dbReference>
<dbReference type="EMBL" id="CP144747">
    <property type="protein sequence ID" value="WVZ61584.1"/>
    <property type="molecule type" value="Genomic_DNA"/>
</dbReference>
<organism evidence="3 4">
    <name type="scientific">Paspalum notatum var. saurae</name>
    <dbReference type="NCBI Taxonomy" id="547442"/>
    <lineage>
        <taxon>Eukaryota</taxon>
        <taxon>Viridiplantae</taxon>
        <taxon>Streptophyta</taxon>
        <taxon>Embryophyta</taxon>
        <taxon>Tracheophyta</taxon>
        <taxon>Spermatophyta</taxon>
        <taxon>Magnoliopsida</taxon>
        <taxon>Liliopsida</taxon>
        <taxon>Poales</taxon>
        <taxon>Poaceae</taxon>
        <taxon>PACMAD clade</taxon>
        <taxon>Panicoideae</taxon>
        <taxon>Andropogonodae</taxon>
        <taxon>Paspaleae</taxon>
        <taxon>Paspalinae</taxon>
        <taxon>Paspalum</taxon>
    </lineage>
</organism>
<dbReference type="InterPro" id="IPR001810">
    <property type="entry name" value="F-box_dom"/>
</dbReference>
<dbReference type="Gene3D" id="1.20.1280.50">
    <property type="match status" value="1"/>
</dbReference>
<dbReference type="PANTHER" id="PTHR32133">
    <property type="entry name" value="OS07G0120400 PROTEIN"/>
    <property type="match status" value="1"/>
</dbReference>
<dbReference type="PANTHER" id="PTHR32133:SF386">
    <property type="entry name" value="F-BOX DOMAIN-CONTAINING PROTEIN"/>
    <property type="match status" value="1"/>
</dbReference>
<name>A0AAQ3SXD2_PASNO</name>
<proteinExistence type="predicted"/>
<evidence type="ECO:0000313" key="4">
    <source>
        <dbReference type="Proteomes" id="UP001341281"/>
    </source>
</evidence>
<protein>
    <recommendedName>
        <fullName evidence="2">F-box domain-containing protein</fullName>
    </recommendedName>
</protein>
<evidence type="ECO:0000313" key="3">
    <source>
        <dbReference type="EMBL" id="WVZ61584.1"/>
    </source>
</evidence>
<evidence type="ECO:0000259" key="2">
    <source>
        <dbReference type="Pfam" id="PF00646"/>
    </source>
</evidence>
<dbReference type="AlphaFoldDB" id="A0AAQ3SXD2"/>
<dbReference type="Proteomes" id="UP001341281">
    <property type="component" value="Chromosome 03"/>
</dbReference>
<feature type="domain" description="F-box" evidence="2">
    <location>
        <begin position="12"/>
        <end position="50"/>
    </location>
</feature>
<feature type="region of interest" description="Disordered" evidence="1">
    <location>
        <begin position="123"/>
        <end position="142"/>
    </location>
</feature>
<dbReference type="SUPFAM" id="SSF81383">
    <property type="entry name" value="F-box domain"/>
    <property type="match status" value="1"/>
</dbReference>